<evidence type="ECO:0000313" key="2">
    <source>
        <dbReference type="Proteomes" id="UP001172743"/>
    </source>
</evidence>
<proteinExistence type="predicted"/>
<reference evidence="1" key="1">
    <citation type="submission" date="2023-07" db="EMBL/GenBank/DDBJ databases">
        <title>Ureibacillus sp. isolated from freshwater well.</title>
        <authorList>
            <person name="Kirdat K."/>
            <person name="Bhatt A."/>
            <person name="Teware R."/>
            <person name="Bhavsar Y."/>
            <person name="Yadav A."/>
        </authorList>
    </citation>
    <scope>NUCLEOTIDE SEQUENCE</scope>
    <source>
        <strain evidence="1">BA0131</strain>
    </source>
</reference>
<organism evidence="1 2">
    <name type="scientific">Ureibacillus aquaedulcis</name>
    <dbReference type="NCBI Taxonomy" id="3058421"/>
    <lineage>
        <taxon>Bacteria</taxon>
        <taxon>Bacillati</taxon>
        <taxon>Bacillota</taxon>
        <taxon>Bacilli</taxon>
        <taxon>Bacillales</taxon>
        <taxon>Caryophanaceae</taxon>
        <taxon>Ureibacillus</taxon>
    </lineage>
</organism>
<evidence type="ECO:0000313" key="1">
    <source>
        <dbReference type="EMBL" id="MDN4492148.1"/>
    </source>
</evidence>
<sequence>MKIIQCISDIEYLKSENKLPKPLINEIEQDLLAIYEAEPDDVYLLNFRLPLVQALFIFEAGDNVLAILNDPFTREYVEEITVDDVKYYRCGLRKGLSMQLYYSLKNIHNEETEEWLSEQVVWNEGISDL</sequence>
<gene>
    <name evidence="1" type="ORF">QYB95_01230</name>
</gene>
<accession>A0ABT8GL54</accession>
<dbReference type="Proteomes" id="UP001172743">
    <property type="component" value="Unassembled WGS sequence"/>
</dbReference>
<protein>
    <submittedName>
        <fullName evidence="1">Uncharacterized protein</fullName>
    </submittedName>
</protein>
<keyword evidence="2" id="KW-1185">Reference proteome</keyword>
<comment type="caution">
    <text evidence="1">The sequence shown here is derived from an EMBL/GenBank/DDBJ whole genome shotgun (WGS) entry which is preliminary data.</text>
</comment>
<name>A0ABT8GL54_9BACL</name>
<dbReference type="RefSeq" id="WP_301136253.1">
    <property type="nucleotide sequence ID" value="NZ_JAUHTQ010000001.1"/>
</dbReference>
<dbReference type="EMBL" id="JAUHTQ010000001">
    <property type="protein sequence ID" value="MDN4492148.1"/>
    <property type="molecule type" value="Genomic_DNA"/>
</dbReference>